<dbReference type="Proteomes" id="UP001239111">
    <property type="component" value="Chromosome 2"/>
</dbReference>
<sequence length="640" mass="71185">MSSVQELEECDKEVGKGNNLPESNDTDSTASTFDDGNGEDSPKAIAGQDTAAADAPTNDGSENTFPSAKQSTSSAGPSYSDCVSALARYGSFGVSPLGAMPNEPTEQVGNDPPHSSFAVFPSDQPNQLSEGLGIGDEQAENFPVLISTEDMDDFHKRNSRHAVALALRRDILSIQKKPLPMEDLKVVDLIRGECTIPPDLLNFFKILLNAPIDPGKSPSKAIACDSMAYDAIHNVTRGRVRTSKHITLGMTIKSPTNSKKIITLLNKEGHIASHTSLCELETEATYSSKSRDEVLPYGFIRDANLNPKLVWDNYERAEVHSNAPSLPPSPQPGPSGSCAPRSSDDCEPPLSKKRRENRRSYESVQADLPRVSGIAKVVQTLLPLDHQYGQINIENVHRARKIDFALMLTHYQEIPNALMFFGYNARIHHDPSPKQKVFYLTTMNQSPTDATVVLETMIRTAKAAEESNAPYIESTYDLGIAKNTFQLQSSEQRFNPALKKNFHHIGIFHIKHNYHVALGKFIKECGLSNILIDAGLMGIDSTYSFIFGKNYSRCKRLHHSAYLALELLHFESFLDANGWHVSPEVNQLLMDFMGHKQVFPNVHHEELIVIFEEYEMYKKPNSSWRTRQNCSILRDVHIYG</sequence>
<name>A0ACC2P0P6_9HYME</name>
<evidence type="ECO:0000313" key="2">
    <source>
        <dbReference type="Proteomes" id="UP001239111"/>
    </source>
</evidence>
<protein>
    <submittedName>
        <fullName evidence="1">Uncharacterized protein</fullName>
    </submittedName>
</protein>
<evidence type="ECO:0000313" key="1">
    <source>
        <dbReference type="EMBL" id="KAJ8676937.1"/>
    </source>
</evidence>
<reference evidence="1" key="1">
    <citation type="submission" date="2023-04" db="EMBL/GenBank/DDBJ databases">
        <title>A chromosome-level genome assembly of the parasitoid wasp Eretmocerus hayati.</title>
        <authorList>
            <person name="Zhong Y."/>
            <person name="Liu S."/>
            <person name="Liu Y."/>
        </authorList>
    </citation>
    <scope>NUCLEOTIDE SEQUENCE</scope>
    <source>
        <strain evidence="1">ZJU_SS_LIU_2023</strain>
    </source>
</reference>
<dbReference type="EMBL" id="CM056742">
    <property type="protein sequence ID" value="KAJ8676937.1"/>
    <property type="molecule type" value="Genomic_DNA"/>
</dbReference>
<comment type="caution">
    <text evidence="1">The sequence shown here is derived from an EMBL/GenBank/DDBJ whole genome shotgun (WGS) entry which is preliminary data.</text>
</comment>
<proteinExistence type="predicted"/>
<gene>
    <name evidence="1" type="ORF">QAD02_012724</name>
</gene>
<accession>A0ACC2P0P6</accession>
<keyword evidence="2" id="KW-1185">Reference proteome</keyword>
<organism evidence="1 2">
    <name type="scientific">Eretmocerus hayati</name>
    <dbReference type="NCBI Taxonomy" id="131215"/>
    <lineage>
        <taxon>Eukaryota</taxon>
        <taxon>Metazoa</taxon>
        <taxon>Ecdysozoa</taxon>
        <taxon>Arthropoda</taxon>
        <taxon>Hexapoda</taxon>
        <taxon>Insecta</taxon>
        <taxon>Pterygota</taxon>
        <taxon>Neoptera</taxon>
        <taxon>Endopterygota</taxon>
        <taxon>Hymenoptera</taxon>
        <taxon>Apocrita</taxon>
        <taxon>Proctotrupomorpha</taxon>
        <taxon>Chalcidoidea</taxon>
        <taxon>Aphelinidae</taxon>
        <taxon>Aphelininae</taxon>
        <taxon>Eretmocerus</taxon>
    </lineage>
</organism>